<dbReference type="EMBL" id="LAZR01000142">
    <property type="protein sequence ID" value="KKN87057.1"/>
    <property type="molecule type" value="Genomic_DNA"/>
</dbReference>
<sequence>MSPHSWEIVQQRAESCLIGILALPVGVSLDWAFSFNNMSKPQLFDVIRVSGLPFGEARTQMAYQCLNGGYQWLFQIDADILAPADTIPRLMSHRLPIVSGLYNQRFPTWMGASSEYLPVMFNEGVDAEGRGLRQPITEFTPGSLVEAAYVPAGCLLIHRNVFEKFITSGIKRIFEWTLHQAAEPEGAGRSEDFEFCARARSLGYKCIVDTSVLCIHETTAQVTAKGLLPKL</sequence>
<proteinExistence type="predicted"/>
<accession>A0A0F9UI56</accession>
<dbReference type="Gene3D" id="3.90.550.10">
    <property type="entry name" value="Spore Coat Polysaccharide Biosynthesis Protein SpsA, Chain A"/>
    <property type="match status" value="1"/>
</dbReference>
<name>A0A0F9UI56_9ZZZZ</name>
<evidence type="ECO:0000313" key="1">
    <source>
        <dbReference type="EMBL" id="KKN87057.1"/>
    </source>
</evidence>
<reference evidence="1" key="1">
    <citation type="journal article" date="2015" name="Nature">
        <title>Complex archaea that bridge the gap between prokaryotes and eukaryotes.</title>
        <authorList>
            <person name="Spang A."/>
            <person name="Saw J.H."/>
            <person name="Jorgensen S.L."/>
            <person name="Zaremba-Niedzwiedzka K."/>
            <person name="Martijn J."/>
            <person name="Lind A.E."/>
            <person name="van Eijk R."/>
            <person name="Schleper C."/>
            <person name="Guy L."/>
            <person name="Ettema T.J."/>
        </authorList>
    </citation>
    <scope>NUCLEOTIDE SEQUENCE</scope>
</reference>
<organism evidence="1">
    <name type="scientific">marine sediment metagenome</name>
    <dbReference type="NCBI Taxonomy" id="412755"/>
    <lineage>
        <taxon>unclassified sequences</taxon>
        <taxon>metagenomes</taxon>
        <taxon>ecological metagenomes</taxon>
    </lineage>
</organism>
<dbReference type="InterPro" id="IPR029044">
    <property type="entry name" value="Nucleotide-diphossugar_trans"/>
</dbReference>
<dbReference type="AlphaFoldDB" id="A0A0F9UI56"/>
<protein>
    <recommendedName>
        <fullName evidence="2">Glycosyltransferase 2-like domain-containing protein</fullName>
    </recommendedName>
</protein>
<evidence type="ECO:0008006" key="2">
    <source>
        <dbReference type="Google" id="ProtNLM"/>
    </source>
</evidence>
<comment type="caution">
    <text evidence="1">The sequence shown here is derived from an EMBL/GenBank/DDBJ whole genome shotgun (WGS) entry which is preliminary data.</text>
</comment>
<dbReference type="SUPFAM" id="SSF53448">
    <property type="entry name" value="Nucleotide-diphospho-sugar transferases"/>
    <property type="match status" value="1"/>
</dbReference>
<gene>
    <name evidence="1" type="ORF">LCGC14_0263270</name>
</gene>